<sequence length="90" mass="9602">MLLKHKRPGYTAGYKPLVRLKAPAHEKLIKVVSRIIPSRSLLAKGALRSVGAAMPYSWPAVNSPEEDECLGPGRASSSAGVSGIPVCYDE</sequence>
<proteinExistence type="predicted"/>
<comment type="caution">
    <text evidence="1">The sequence shown here is derived from an EMBL/GenBank/DDBJ whole genome shotgun (WGS) entry which is preliminary data.</text>
</comment>
<evidence type="ECO:0000313" key="1">
    <source>
        <dbReference type="EMBL" id="KAJ7988471.1"/>
    </source>
</evidence>
<protein>
    <submittedName>
        <fullName evidence="1">Uncharacterized protein</fullName>
    </submittedName>
</protein>
<evidence type="ECO:0000313" key="2">
    <source>
        <dbReference type="Proteomes" id="UP001157502"/>
    </source>
</evidence>
<gene>
    <name evidence="1" type="ORF">DPEC_G00323910</name>
</gene>
<reference evidence="1" key="1">
    <citation type="submission" date="2021-05" db="EMBL/GenBank/DDBJ databases">
        <authorList>
            <person name="Pan Q."/>
            <person name="Jouanno E."/>
            <person name="Zahm M."/>
            <person name="Klopp C."/>
            <person name="Cabau C."/>
            <person name="Louis A."/>
            <person name="Berthelot C."/>
            <person name="Parey E."/>
            <person name="Roest Crollius H."/>
            <person name="Montfort J."/>
            <person name="Robinson-Rechavi M."/>
            <person name="Bouchez O."/>
            <person name="Lampietro C."/>
            <person name="Lopez Roques C."/>
            <person name="Donnadieu C."/>
            <person name="Postlethwait J."/>
            <person name="Bobe J."/>
            <person name="Dillon D."/>
            <person name="Chandos A."/>
            <person name="von Hippel F."/>
            <person name="Guiguen Y."/>
        </authorList>
    </citation>
    <scope>NUCLEOTIDE SEQUENCE</scope>
    <source>
        <strain evidence="1">YG-Jan2019</strain>
    </source>
</reference>
<accession>A0ACC2FAV7</accession>
<organism evidence="1 2">
    <name type="scientific">Dallia pectoralis</name>
    <name type="common">Alaska blackfish</name>
    <dbReference type="NCBI Taxonomy" id="75939"/>
    <lineage>
        <taxon>Eukaryota</taxon>
        <taxon>Metazoa</taxon>
        <taxon>Chordata</taxon>
        <taxon>Craniata</taxon>
        <taxon>Vertebrata</taxon>
        <taxon>Euteleostomi</taxon>
        <taxon>Actinopterygii</taxon>
        <taxon>Neopterygii</taxon>
        <taxon>Teleostei</taxon>
        <taxon>Protacanthopterygii</taxon>
        <taxon>Esociformes</taxon>
        <taxon>Umbridae</taxon>
        <taxon>Dallia</taxon>
    </lineage>
</organism>
<name>A0ACC2FAV7_DALPE</name>
<dbReference type="Proteomes" id="UP001157502">
    <property type="component" value="Chromosome 31"/>
</dbReference>
<keyword evidence="2" id="KW-1185">Reference proteome</keyword>
<dbReference type="EMBL" id="CM055758">
    <property type="protein sequence ID" value="KAJ7988471.1"/>
    <property type="molecule type" value="Genomic_DNA"/>
</dbReference>